<dbReference type="InterPro" id="IPR003593">
    <property type="entry name" value="AAA+_ATPase"/>
</dbReference>
<dbReference type="Pfam" id="PF00072">
    <property type="entry name" value="Response_reg"/>
    <property type="match status" value="1"/>
</dbReference>
<evidence type="ECO:0000259" key="8">
    <source>
        <dbReference type="PROSITE" id="PS50110"/>
    </source>
</evidence>
<dbReference type="GO" id="GO:0043565">
    <property type="term" value="F:sequence-specific DNA binding"/>
    <property type="evidence" value="ECO:0007669"/>
    <property type="project" value="InterPro"/>
</dbReference>
<dbReference type="GO" id="GO:0000160">
    <property type="term" value="P:phosphorelay signal transduction system"/>
    <property type="evidence" value="ECO:0007669"/>
    <property type="project" value="InterPro"/>
</dbReference>
<organism evidence="9 10">
    <name type="scientific">Eiseniibacteriota bacterium</name>
    <dbReference type="NCBI Taxonomy" id="2212470"/>
    <lineage>
        <taxon>Bacteria</taxon>
        <taxon>Candidatus Eiseniibacteriota</taxon>
    </lineage>
</organism>
<dbReference type="Pfam" id="PF02954">
    <property type="entry name" value="HTH_8"/>
    <property type="match status" value="1"/>
</dbReference>
<dbReference type="InterPro" id="IPR025944">
    <property type="entry name" value="Sigma_54_int_dom_CS"/>
</dbReference>
<evidence type="ECO:0000256" key="4">
    <source>
        <dbReference type="ARBA" id="ARBA00023163"/>
    </source>
</evidence>
<protein>
    <submittedName>
        <fullName evidence="9">Sigma-54-dependent Fis family transcriptional regulator</fullName>
    </submittedName>
</protein>
<keyword evidence="4" id="KW-0804">Transcription</keyword>
<dbReference type="Pfam" id="PF00158">
    <property type="entry name" value="Sigma54_activat"/>
    <property type="match status" value="1"/>
</dbReference>
<evidence type="ECO:0000313" key="10">
    <source>
        <dbReference type="Proteomes" id="UP000319771"/>
    </source>
</evidence>
<gene>
    <name evidence="9" type="ORF">E6K81_16495</name>
</gene>
<dbReference type="SUPFAM" id="SSF52172">
    <property type="entry name" value="CheY-like"/>
    <property type="match status" value="1"/>
</dbReference>
<keyword evidence="5" id="KW-0597">Phosphoprotein</keyword>
<dbReference type="GO" id="GO:0005524">
    <property type="term" value="F:ATP binding"/>
    <property type="evidence" value="ECO:0007669"/>
    <property type="project" value="UniProtKB-KW"/>
</dbReference>
<dbReference type="InterPro" id="IPR002197">
    <property type="entry name" value="HTH_Fis"/>
</dbReference>
<keyword evidence="1" id="KW-0547">Nucleotide-binding</keyword>
<dbReference type="InterPro" id="IPR025662">
    <property type="entry name" value="Sigma_54_int_dom_ATP-bd_1"/>
</dbReference>
<keyword evidence="2" id="KW-0067">ATP-binding</keyword>
<evidence type="ECO:0000259" key="7">
    <source>
        <dbReference type="PROSITE" id="PS50045"/>
    </source>
</evidence>
<evidence type="ECO:0000256" key="1">
    <source>
        <dbReference type="ARBA" id="ARBA00022741"/>
    </source>
</evidence>
<sequence length="480" mass="53326">MAPPSGSRSRSRPSRRAGPRSEAAVKINVLVVDDELLIRKSLGKVLKARGYAVEVASTGAEGLEKAAGVRPQVMILDMRLPDTDGLSVLRRVRQLDSLVQVIVITAFGDVQSAVEAMKLGACDFLRKPYEMEDIVLAVESAGKGFRQATELDLYRRKAWKSFSGEEILGRSGPIQEVRGLIEKVVKSQATSVLITGESGTGKELVARAIHYRSDRAQAPLMEVNCSSFHENLLENELFGHEKGAFTDASEAKKGLVELCDGGTLFLDEVADMVLPTQARLLRFIDHRNFKRVGGAQDISVEIRIVTATNKDLEAEVRAGRFRSDLYFRLKVVSIHLPPLRDRGDDILLLGRHFVREFSRKFQKRFEDLSPGAQSLFLGYRWPGNVRELKNLIERVVLLEDGERLEVEHLPAELAGRRVAGDETIPLPTLAQMEADHISEVLRLTAGNKSRAARILGISRQGLIEKLRRLRVEEGIGRQVS</sequence>
<dbReference type="CDD" id="cd00009">
    <property type="entry name" value="AAA"/>
    <property type="match status" value="1"/>
</dbReference>
<dbReference type="Gene3D" id="1.10.10.60">
    <property type="entry name" value="Homeodomain-like"/>
    <property type="match status" value="1"/>
</dbReference>
<dbReference type="Proteomes" id="UP000319771">
    <property type="component" value="Unassembled WGS sequence"/>
</dbReference>
<feature type="compositionally biased region" description="Basic residues" evidence="6">
    <location>
        <begin position="9"/>
        <end position="18"/>
    </location>
</feature>
<evidence type="ECO:0000256" key="2">
    <source>
        <dbReference type="ARBA" id="ARBA00022840"/>
    </source>
</evidence>
<evidence type="ECO:0000256" key="3">
    <source>
        <dbReference type="ARBA" id="ARBA00023015"/>
    </source>
</evidence>
<reference evidence="9 10" key="1">
    <citation type="journal article" date="2019" name="Nat. Microbiol.">
        <title>Mediterranean grassland soil C-N compound turnover is dependent on rainfall and depth, and is mediated by genomically divergent microorganisms.</title>
        <authorList>
            <person name="Diamond S."/>
            <person name="Andeer P.F."/>
            <person name="Li Z."/>
            <person name="Crits-Christoph A."/>
            <person name="Burstein D."/>
            <person name="Anantharaman K."/>
            <person name="Lane K.R."/>
            <person name="Thomas B.C."/>
            <person name="Pan C."/>
            <person name="Northen T.R."/>
            <person name="Banfield J.F."/>
        </authorList>
    </citation>
    <scope>NUCLEOTIDE SEQUENCE [LARGE SCALE GENOMIC DNA]</scope>
    <source>
        <strain evidence="9">WS_11</strain>
    </source>
</reference>
<feature type="domain" description="Response regulatory" evidence="8">
    <location>
        <begin position="28"/>
        <end position="142"/>
    </location>
</feature>
<comment type="caution">
    <text evidence="9">The sequence shown here is derived from an EMBL/GenBank/DDBJ whole genome shotgun (WGS) entry which is preliminary data.</text>
</comment>
<dbReference type="InterPro" id="IPR001789">
    <property type="entry name" value="Sig_transdc_resp-reg_receiver"/>
</dbReference>
<dbReference type="InterPro" id="IPR011006">
    <property type="entry name" value="CheY-like_superfamily"/>
</dbReference>
<keyword evidence="3" id="KW-0805">Transcription regulation</keyword>
<dbReference type="Pfam" id="PF25601">
    <property type="entry name" value="AAA_lid_14"/>
    <property type="match status" value="1"/>
</dbReference>
<feature type="region of interest" description="Disordered" evidence="6">
    <location>
        <begin position="1"/>
        <end position="20"/>
    </location>
</feature>
<dbReference type="Gene3D" id="3.40.50.2300">
    <property type="match status" value="1"/>
</dbReference>
<feature type="domain" description="Sigma-54 factor interaction" evidence="7">
    <location>
        <begin position="167"/>
        <end position="397"/>
    </location>
</feature>
<dbReference type="SUPFAM" id="SSF46689">
    <property type="entry name" value="Homeodomain-like"/>
    <property type="match status" value="1"/>
</dbReference>
<dbReference type="Gene3D" id="1.10.8.60">
    <property type="match status" value="1"/>
</dbReference>
<dbReference type="AlphaFoldDB" id="A0A538TY74"/>
<dbReference type="InterPro" id="IPR027417">
    <property type="entry name" value="P-loop_NTPase"/>
</dbReference>
<dbReference type="FunFam" id="3.40.50.300:FF:000006">
    <property type="entry name" value="DNA-binding transcriptional regulator NtrC"/>
    <property type="match status" value="1"/>
</dbReference>
<dbReference type="SUPFAM" id="SSF52540">
    <property type="entry name" value="P-loop containing nucleoside triphosphate hydrolases"/>
    <property type="match status" value="1"/>
</dbReference>
<dbReference type="Gene3D" id="3.40.50.300">
    <property type="entry name" value="P-loop containing nucleotide triphosphate hydrolases"/>
    <property type="match status" value="1"/>
</dbReference>
<dbReference type="InterPro" id="IPR009057">
    <property type="entry name" value="Homeodomain-like_sf"/>
</dbReference>
<accession>A0A538TY74</accession>
<dbReference type="PANTHER" id="PTHR32071">
    <property type="entry name" value="TRANSCRIPTIONAL REGULATORY PROTEIN"/>
    <property type="match status" value="1"/>
</dbReference>
<proteinExistence type="predicted"/>
<dbReference type="EMBL" id="VBPB01000381">
    <property type="protein sequence ID" value="TMQ68592.1"/>
    <property type="molecule type" value="Genomic_DNA"/>
</dbReference>
<evidence type="ECO:0000313" key="9">
    <source>
        <dbReference type="EMBL" id="TMQ68592.1"/>
    </source>
</evidence>
<dbReference type="InterPro" id="IPR058031">
    <property type="entry name" value="AAA_lid_NorR"/>
</dbReference>
<name>A0A538TY74_UNCEI</name>
<evidence type="ECO:0000256" key="6">
    <source>
        <dbReference type="SAM" id="MobiDB-lite"/>
    </source>
</evidence>
<dbReference type="GO" id="GO:0006355">
    <property type="term" value="P:regulation of DNA-templated transcription"/>
    <property type="evidence" value="ECO:0007669"/>
    <property type="project" value="InterPro"/>
</dbReference>
<dbReference type="PROSITE" id="PS50045">
    <property type="entry name" value="SIGMA54_INTERACT_4"/>
    <property type="match status" value="1"/>
</dbReference>
<dbReference type="SMART" id="SM00448">
    <property type="entry name" value="REC"/>
    <property type="match status" value="1"/>
</dbReference>
<dbReference type="PROSITE" id="PS00688">
    <property type="entry name" value="SIGMA54_INTERACT_3"/>
    <property type="match status" value="1"/>
</dbReference>
<feature type="modified residue" description="4-aspartylphosphate" evidence="5">
    <location>
        <position position="77"/>
    </location>
</feature>
<dbReference type="InterPro" id="IPR002078">
    <property type="entry name" value="Sigma_54_int"/>
</dbReference>
<evidence type="ECO:0000256" key="5">
    <source>
        <dbReference type="PROSITE-ProRule" id="PRU00169"/>
    </source>
</evidence>
<dbReference type="PROSITE" id="PS50110">
    <property type="entry name" value="RESPONSE_REGULATORY"/>
    <property type="match status" value="1"/>
</dbReference>
<dbReference type="PRINTS" id="PR01590">
    <property type="entry name" value="HTHFIS"/>
</dbReference>
<dbReference type="PROSITE" id="PS00675">
    <property type="entry name" value="SIGMA54_INTERACT_1"/>
    <property type="match status" value="1"/>
</dbReference>
<dbReference type="SMART" id="SM00382">
    <property type="entry name" value="AAA"/>
    <property type="match status" value="1"/>
</dbReference>